<keyword evidence="3" id="KW-0472">Membrane</keyword>
<comment type="caution">
    <text evidence="5">The sequence shown here is derived from an EMBL/GenBank/DDBJ whole genome shotgun (WGS) entry which is preliminary data.</text>
</comment>
<dbReference type="GO" id="GO:0005743">
    <property type="term" value="C:mitochondrial inner membrane"/>
    <property type="evidence" value="ECO:0007669"/>
    <property type="project" value="UniProtKB-SubCell"/>
</dbReference>
<organism evidence="5 6">
    <name type="scientific">Didymella rabiei</name>
    <name type="common">Chickpea ascochyta blight fungus</name>
    <name type="synonym">Mycosphaerella rabiei</name>
    <dbReference type="NCBI Taxonomy" id="5454"/>
    <lineage>
        <taxon>Eukaryota</taxon>
        <taxon>Fungi</taxon>
        <taxon>Dikarya</taxon>
        <taxon>Ascomycota</taxon>
        <taxon>Pezizomycotina</taxon>
        <taxon>Dothideomycetes</taxon>
        <taxon>Pleosporomycetidae</taxon>
        <taxon>Pleosporales</taxon>
        <taxon>Pleosporineae</taxon>
        <taxon>Didymellaceae</taxon>
        <taxon>Ascochyta</taxon>
    </lineage>
</organism>
<keyword evidence="3" id="KW-0999">Mitochondrion inner membrane</keyword>
<protein>
    <recommendedName>
        <fullName evidence="3">COX assembly mitochondrial protein</fullName>
    </recommendedName>
</protein>
<dbReference type="AlphaFoldDB" id="A0A162VP39"/>
<keyword evidence="6" id="KW-1185">Reference proteome</keyword>
<feature type="compositionally biased region" description="Low complexity" evidence="4">
    <location>
        <begin position="22"/>
        <end position="38"/>
    </location>
</feature>
<gene>
    <name evidence="5" type="ORF">ST47_g10277</name>
</gene>
<feature type="compositionally biased region" description="Basic and acidic residues" evidence="4">
    <location>
        <begin position="126"/>
        <end position="136"/>
    </location>
</feature>
<accession>A0A162VP39</accession>
<comment type="similarity">
    <text evidence="1 3">Belongs to the CMC family.</text>
</comment>
<comment type="subcellular location">
    <subcellularLocation>
        <location evidence="3">Mitochondrion inner membrane</location>
    </subcellularLocation>
</comment>
<evidence type="ECO:0000313" key="5">
    <source>
        <dbReference type="EMBL" id="KZM18555.1"/>
    </source>
</evidence>
<dbReference type="Pfam" id="PF08583">
    <property type="entry name" value="Cmc1"/>
    <property type="match status" value="1"/>
</dbReference>
<evidence type="ECO:0000256" key="4">
    <source>
        <dbReference type="SAM" id="MobiDB-lite"/>
    </source>
</evidence>
<dbReference type="InterPro" id="IPR013892">
    <property type="entry name" value="Cyt_c_biogenesis_Cmc1-like"/>
</dbReference>
<dbReference type="STRING" id="5454.A0A162VP39"/>
<name>A0A162VP39_DIDRA</name>
<dbReference type="Proteomes" id="UP000076837">
    <property type="component" value="Unassembled WGS sequence"/>
</dbReference>
<feature type="region of interest" description="Disordered" evidence="4">
    <location>
        <begin position="126"/>
        <end position="145"/>
    </location>
</feature>
<proteinExistence type="inferred from homology"/>
<evidence type="ECO:0000313" key="6">
    <source>
        <dbReference type="Proteomes" id="UP000076837"/>
    </source>
</evidence>
<keyword evidence="2" id="KW-1015">Disulfide bond</keyword>
<keyword evidence="3" id="KW-0143">Chaperone</keyword>
<sequence>MGHSRHPSTPPSIELHATPRHATPAVRTASTTRRTSPAHNASPSAHGRSCADVVAALDECHARGFLWKVTGNCTDAKYRVNMCLRGLRLEKTRQNREAAKEKREHIKKVWADLDADKYTEAERLERLGAREERREGMQGMQGTQV</sequence>
<evidence type="ECO:0000256" key="3">
    <source>
        <dbReference type="RuleBase" id="RU364104"/>
    </source>
</evidence>
<feature type="region of interest" description="Disordered" evidence="4">
    <location>
        <begin position="1"/>
        <end position="47"/>
    </location>
</feature>
<comment type="function">
    <text evidence="3">Required for mitochondrial cytochrome c oxidase (COX) assembly and respiration.</text>
</comment>
<dbReference type="EMBL" id="JYNV01000326">
    <property type="protein sequence ID" value="KZM18555.1"/>
    <property type="molecule type" value="Genomic_DNA"/>
</dbReference>
<reference evidence="5 6" key="1">
    <citation type="journal article" date="2016" name="Sci. Rep.">
        <title>Draft genome sequencing and secretome analysis of fungal phytopathogen Ascochyta rabiei provides insight into the necrotrophic effector repertoire.</title>
        <authorList>
            <person name="Verma S."/>
            <person name="Gazara R.K."/>
            <person name="Nizam S."/>
            <person name="Parween S."/>
            <person name="Chattopadhyay D."/>
            <person name="Verma P.K."/>
        </authorList>
    </citation>
    <scope>NUCLEOTIDE SEQUENCE [LARGE SCALE GENOMIC DNA]</scope>
    <source>
        <strain evidence="5 6">ArDII</strain>
    </source>
</reference>
<evidence type="ECO:0000256" key="1">
    <source>
        <dbReference type="ARBA" id="ARBA00007347"/>
    </source>
</evidence>
<keyword evidence="3" id="KW-0496">Mitochondrion</keyword>
<evidence type="ECO:0000256" key="2">
    <source>
        <dbReference type="ARBA" id="ARBA00023157"/>
    </source>
</evidence>